<reference evidence="1 2" key="1">
    <citation type="submission" date="2015-09" db="EMBL/GenBank/DDBJ databases">
        <title>Trachymyrmex cornetzi WGS genome.</title>
        <authorList>
            <person name="Nygaard S."/>
            <person name="Hu H."/>
            <person name="Boomsma J."/>
            <person name="Zhang G."/>
        </authorList>
    </citation>
    <scope>NUCLEOTIDE SEQUENCE [LARGE SCALE GENOMIC DNA]</scope>
    <source>
        <strain evidence="1">Tcor2-1</strain>
        <tissue evidence="1">Whole body</tissue>
    </source>
</reference>
<dbReference type="Proteomes" id="UP000078492">
    <property type="component" value="Unassembled WGS sequence"/>
</dbReference>
<protein>
    <submittedName>
        <fullName evidence="1">Uncharacterized protein</fullName>
    </submittedName>
</protein>
<sequence length="180" mass="19942">SLSNNHALLLQSFPNLLFPIPHTYPITTIALTTLSFRCFSCPPFLCMVYPKYLNFFTSSILFPFHLQSTLLLLPPPFLNLIIFVLSMFNYSPFLSTYPSSLSNKLLILPSSSANNTISSAYANPYTLSPATFTPSPHLILPISSSKSAIIMLNNKELNDTLALPPSLSRSFPLIPTPFPL</sequence>
<proteinExistence type="predicted"/>
<keyword evidence="2" id="KW-1185">Reference proteome</keyword>
<feature type="non-terminal residue" evidence="1">
    <location>
        <position position="1"/>
    </location>
</feature>
<evidence type="ECO:0000313" key="2">
    <source>
        <dbReference type="Proteomes" id="UP000078492"/>
    </source>
</evidence>
<name>A0A151JNT7_9HYME</name>
<evidence type="ECO:0000313" key="1">
    <source>
        <dbReference type="EMBL" id="KYN27962.1"/>
    </source>
</evidence>
<gene>
    <name evidence="1" type="ORF">ALC57_02629</name>
</gene>
<accession>A0A151JNT7</accession>
<dbReference type="EMBL" id="KQ978849">
    <property type="protein sequence ID" value="KYN27962.1"/>
    <property type="molecule type" value="Genomic_DNA"/>
</dbReference>
<dbReference type="AlphaFoldDB" id="A0A151JNT7"/>
<organism evidence="1 2">
    <name type="scientific">Trachymyrmex cornetzi</name>
    <dbReference type="NCBI Taxonomy" id="471704"/>
    <lineage>
        <taxon>Eukaryota</taxon>
        <taxon>Metazoa</taxon>
        <taxon>Ecdysozoa</taxon>
        <taxon>Arthropoda</taxon>
        <taxon>Hexapoda</taxon>
        <taxon>Insecta</taxon>
        <taxon>Pterygota</taxon>
        <taxon>Neoptera</taxon>
        <taxon>Endopterygota</taxon>
        <taxon>Hymenoptera</taxon>
        <taxon>Apocrita</taxon>
        <taxon>Aculeata</taxon>
        <taxon>Formicoidea</taxon>
        <taxon>Formicidae</taxon>
        <taxon>Myrmicinae</taxon>
        <taxon>Trachymyrmex</taxon>
    </lineage>
</organism>